<reference evidence="4" key="1">
    <citation type="journal article" date="2020" name="Stud. Mycol.">
        <title>101 Dothideomycetes genomes: a test case for predicting lifestyles and emergence of pathogens.</title>
        <authorList>
            <person name="Haridas S."/>
            <person name="Albert R."/>
            <person name="Binder M."/>
            <person name="Bloem J."/>
            <person name="Labutti K."/>
            <person name="Salamov A."/>
            <person name="Andreopoulos B."/>
            <person name="Baker S."/>
            <person name="Barry K."/>
            <person name="Bills G."/>
            <person name="Bluhm B."/>
            <person name="Cannon C."/>
            <person name="Castanera R."/>
            <person name="Culley D."/>
            <person name="Daum C."/>
            <person name="Ezra D."/>
            <person name="Gonzalez J."/>
            <person name="Henrissat B."/>
            <person name="Kuo A."/>
            <person name="Liang C."/>
            <person name="Lipzen A."/>
            <person name="Lutzoni F."/>
            <person name="Magnuson J."/>
            <person name="Mondo S."/>
            <person name="Nolan M."/>
            <person name="Ohm R."/>
            <person name="Pangilinan J."/>
            <person name="Park H.-J."/>
            <person name="Ramirez L."/>
            <person name="Alfaro M."/>
            <person name="Sun H."/>
            <person name="Tritt A."/>
            <person name="Yoshinaga Y."/>
            <person name="Zwiers L.-H."/>
            <person name="Turgeon B."/>
            <person name="Goodwin S."/>
            <person name="Spatafora J."/>
            <person name="Crous P."/>
            <person name="Grigoriev I."/>
        </authorList>
    </citation>
    <scope>NUCLEOTIDE SEQUENCE</scope>
    <source>
        <strain evidence="4">CBS 113818</strain>
    </source>
</reference>
<accession>A0A6A7A3P0</accession>
<sequence>MDPIDEAIEAINSREPGDKLVYQEYADFFEVDRSTLSQRHNGRQTSRNTKKAAQQKLNPQQEEELVLYIEDLTRRGLPPTRDMVRNFASTIAHERVSES</sequence>
<evidence type="ECO:0000313" key="4">
    <source>
        <dbReference type="EMBL" id="KAF2827175.1"/>
    </source>
</evidence>
<gene>
    <name evidence="4" type="ORF">CC86DRAFT_369385</name>
</gene>
<protein>
    <recommendedName>
        <fullName evidence="3">HTH CENPB-type domain-containing protein</fullName>
    </recommendedName>
</protein>
<organism evidence="4 5">
    <name type="scientific">Ophiobolus disseminans</name>
    <dbReference type="NCBI Taxonomy" id="1469910"/>
    <lineage>
        <taxon>Eukaryota</taxon>
        <taxon>Fungi</taxon>
        <taxon>Dikarya</taxon>
        <taxon>Ascomycota</taxon>
        <taxon>Pezizomycotina</taxon>
        <taxon>Dothideomycetes</taxon>
        <taxon>Pleosporomycetidae</taxon>
        <taxon>Pleosporales</taxon>
        <taxon>Pleosporineae</taxon>
        <taxon>Phaeosphaeriaceae</taxon>
        <taxon>Ophiobolus</taxon>
    </lineage>
</organism>
<feature type="compositionally biased region" description="Polar residues" evidence="2">
    <location>
        <begin position="34"/>
        <end position="60"/>
    </location>
</feature>
<dbReference type="Pfam" id="PF03221">
    <property type="entry name" value="HTH_Tnp_Tc5"/>
    <property type="match status" value="1"/>
</dbReference>
<dbReference type="OrthoDB" id="3942738at2759"/>
<evidence type="ECO:0000256" key="2">
    <source>
        <dbReference type="SAM" id="MobiDB-lite"/>
    </source>
</evidence>
<feature type="region of interest" description="Disordered" evidence="2">
    <location>
        <begin position="33"/>
        <end position="60"/>
    </location>
</feature>
<dbReference type="GO" id="GO:0003677">
    <property type="term" value="F:DNA binding"/>
    <property type="evidence" value="ECO:0007669"/>
    <property type="project" value="UniProtKB-KW"/>
</dbReference>
<keyword evidence="1" id="KW-0238">DNA-binding</keyword>
<evidence type="ECO:0000256" key="1">
    <source>
        <dbReference type="ARBA" id="ARBA00023125"/>
    </source>
</evidence>
<feature type="domain" description="HTH CENPB-type" evidence="3">
    <location>
        <begin position="49"/>
        <end position="99"/>
    </location>
</feature>
<dbReference type="AlphaFoldDB" id="A0A6A7A3P0"/>
<dbReference type="PROSITE" id="PS51253">
    <property type="entry name" value="HTH_CENPB"/>
    <property type="match status" value="1"/>
</dbReference>
<proteinExistence type="predicted"/>
<evidence type="ECO:0000313" key="5">
    <source>
        <dbReference type="Proteomes" id="UP000799424"/>
    </source>
</evidence>
<name>A0A6A7A3P0_9PLEO</name>
<dbReference type="EMBL" id="MU006224">
    <property type="protein sequence ID" value="KAF2827175.1"/>
    <property type="molecule type" value="Genomic_DNA"/>
</dbReference>
<keyword evidence="5" id="KW-1185">Reference proteome</keyword>
<evidence type="ECO:0000259" key="3">
    <source>
        <dbReference type="PROSITE" id="PS51253"/>
    </source>
</evidence>
<dbReference type="InterPro" id="IPR006600">
    <property type="entry name" value="HTH_CenpB_DNA-bd_dom"/>
</dbReference>
<dbReference type="Proteomes" id="UP000799424">
    <property type="component" value="Unassembled WGS sequence"/>
</dbReference>